<gene>
    <name evidence="1" type="ORF">TNCT_406361</name>
</gene>
<comment type="caution">
    <text evidence="1">The sequence shown here is derived from an EMBL/GenBank/DDBJ whole genome shotgun (WGS) entry which is preliminary data.</text>
</comment>
<protein>
    <submittedName>
        <fullName evidence="1">Uncharacterized protein</fullName>
    </submittedName>
</protein>
<organism evidence="1 2">
    <name type="scientific">Trichonephila clavata</name>
    <name type="common">Joro spider</name>
    <name type="synonym">Nephila clavata</name>
    <dbReference type="NCBI Taxonomy" id="2740835"/>
    <lineage>
        <taxon>Eukaryota</taxon>
        <taxon>Metazoa</taxon>
        <taxon>Ecdysozoa</taxon>
        <taxon>Arthropoda</taxon>
        <taxon>Chelicerata</taxon>
        <taxon>Arachnida</taxon>
        <taxon>Araneae</taxon>
        <taxon>Araneomorphae</taxon>
        <taxon>Entelegynae</taxon>
        <taxon>Araneoidea</taxon>
        <taxon>Nephilidae</taxon>
        <taxon>Trichonephila</taxon>
    </lineage>
</organism>
<evidence type="ECO:0000313" key="1">
    <source>
        <dbReference type="EMBL" id="GFQ80744.1"/>
    </source>
</evidence>
<proteinExistence type="predicted"/>
<dbReference type="Proteomes" id="UP000887116">
    <property type="component" value="Unassembled WGS sequence"/>
</dbReference>
<dbReference type="AlphaFoldDB" id="A0A8X6FJP8"/>
<dbReference type="EMBL" id="BMAO01032236">
    <property type="protein sequence ID" value="GFQ80744.1"/>
    <property type="molecule type" value="Genomic_DNA"/>
</dbReference>
<accession>A0A8X6FJP8</accession>
<name>A0A8X6FJP8_TRICU</name>
<evidence type="ECO:0000313" key="2">
    <source>
        <dbReference type="Proteomes" id="UP000887116"/>
    </source>
</evidence>
<keyword evidence="2" id="KW-1185">Reference proteome</keyword>
<sequence>MTRLQRAVLLPSRMGEKVQSMIGEINTNQEALAWGAEGVIPSEASRKSGTVDRREAQGRKDRVDCVCNQQEERSSDCSPSTTCQTLFEAVCVAQECDLKGCPVSE</sequence>
<reference evidence="1" key="1">
    <citation type="submission" date="2020-07" db="EMBL/GenBank/DDBJ databases">
        <title>Multicomponent nature underlies the extraordinary mechanical properties of spider dragline silk.</title>
        <authorList>
            <person name="Kono N."/>
            <person name="Nakamura H."/>
            <person name="Mori M."/>
            <person name="Yoshida Y."/>
            <person name="Ohtoshi R."/>
            <person name="Malay A.D."/>
            <person name="Moran D.A.P."/>
            <person name="Tomita M."/>
            <person name="Numata K."/>
            <person name="Arakawa K."/>
        </authorList>
    </citation>
    <scope>NUCLEOTIDE SEQUENCE</scope>
</reference>